<keyword evidence="1" id="KW-1133">Transmembrane helix</keyword>
<evidence type="ECO:0000313" key="2">
    <source>
        <dbReference type="EMBL" id="KAJ5485485.1"/>
    </source>
</evidence>
<keyword evidence="1" id="KW-0472">Membrane</keyword>
<reference evidence="2" key="2">
    <citation type="journal article" date="2023" name="IMA Fungus">
        <title>Comparative genomic study of the Penicillium genus elucidates a diverse pangenome and 15 lateral gene transfer events.</title>
        <authorList>
            <person name="Petersen C."/>
            <person name="Sorensen T."/>
            <person name="Nielsen M.R."/>
            <person name="Sondergaard T.E."/>
            <person name="Sorensen J.L."/>
            <person name="Fitzpatrick D.A."/>
            <person name="Frisvad J.C."/>
            <person name="Nielsen K.L."/>
        </authorList>
    </citation>
    <scope>NUCLEOTIDE SEQUENCE</scope>
    <source>
        <strain evidence="2">IBT 30728</strain>
    </source>
</reference>
<sequence>MSCCMQKLSLSAAAHPLQTFPTNVTLAAEWSYPSCQRSWGSGPSPRAASHSVRSPSHLVAPAFSTHASQLVKARMEAAHESELGREPSLNALTMTFESLGIGKNMQRLVILIASVTAALELFIWCEYVWNWWGRDDSMIEK</sequence>
<dbReference type="GeneID" id="81625324"/>
<protein>
    <submittedName>
        <fullName evidence="2">Uncharacterized protein</fullName>
    </submittedName>
</protein>
<proteinExistence type="predicted"/>
<dbReference type="EMBL" id="JAPWDQ010000005">
    <property type="protein sequence ID" value="KAJ5485485.1"/>
    <property type="molecule type" value="Genomic_DNA"/>
</dbReference>
<evidence type="ECO:0000256" key="1">
    <source>
        <dbReference type="SAM" id="Phobius"/>
    </source>
</evidence>
<organism evidence="2 3">
    <name type="scientific">Penicillium diatomitis</name>
    <dbReference type="NCBI Taxonomy" id="2819901"/>
    <lineage>
        <taxon>Eukaryota</taxon>
        <taxon>Fungi</taxon>
        <taxon>Dikarya</taxon>
        <taxon>Ascomycota</taxon>
        <taxon>Pezizomycotina</taxon>
        <taxon>Eurotiomycetes</taxon>
        <taxon>Eurotiomycetidae</taxon>
        <taxon>Eurotiales</taxon>
        <taxon>Aspergillaceae</taxon>
        <taxon>Penicillium</taxon>
    </lineage>
</organism>
<reference evidence="2" key="1">
    <citation type="submission" date="2022-12" db="EMBL/GenBank/DDBJ databases">
        <authorList>
            <person name="Petersen C."/>
        </authorList>
    </citation>
    <scope>NUCLEOTIDE SEQUENCE</scope>
    <source>
        <strain evidence="2">IBT 30728</strain>
    </source>
</reference>
<dbReference type="AlphaFoldDB" id="A0A9W9X885"/>
<comment type="caution">
    <text evidence="2">The sequence shown here is derived from an EMBL/GenBank/DDBJ whole genome shotgun (WGS) entry which is preliminary data.</text>
</comment>
<keyword evidence="1" id="KW-0812">Transmembrane</keyword>
<dbReference type="Proteomes" id="UP001148312">
    <property type="component" value="Unassembled WGS sequence"/>
</dbReference>
<dbReference type="RefSeq" id="XP_056790269.1">
    <property type="nucleotide sequence ID" value="XM_056935075.1"/>
</dbReference>
<evidence type="ECO:0000313" key="3">
    <source>
        <dbReference type="Proteomes" id="UP001148312"/>
    </source>
</evidence>
<name>A0A9W9X885_9EURO</name>
<gene>
    <name evidence="2" type="ORF">N7539_005473</name>
</gene>
<feature type="transmembrane region" description="Helical" evidence="1">
    <location>
        <begin position="108"/>
        <end position="129"/>
    </location>
</feature>
<accession>A0A9W9X885</accession>
<keyword evidence="3" id="KW-1185">Reference proteome</keyword>